<comment type="caution">
    <text evidence="10">The sequence shown here is derived from an EMBL/GenBank/DDBJ whole genome shotgun (WGS) entry which is preliminary data.</text>
</comment>
<dbReference type="AlphaFoldDB" id="A0AA91IDC7"/>
<keyword evidence="7 9" id="KW-0472">Membrane</keyword>
<proteinExistence type="inferred from homology"/>
<dbReference type="PANTHER" id="PTHR11795">
    <property type="entry name" value="BRANCHED-CHAIN AMINO ACID TRANSPORT SYSTEM PERMEASE PROTEIN LIVH"/>
    <property type="match status" value="1"/>
</dbReference>
<evidence type="ECO:0000313" key="11">
    <source>
        <dbReference type="Proteomes" id="UP000077852"/>
    </source>
</evidence>
<comment type="subcellular location">
    <subcellularLocation>
        <location evidence="1">Cell membrane</location>
        <topology evidence="1">Multi-pass membrane protein</topology>
    </subcellularLocation>
</comment>
<evidence type="ECO:0000313" key="10">
    <source>
        <dbReference type="EMBL" id="OAK66450.1"/>
    </source>
</evidence>
<evidence type="ECO:0000256" key="8">
    <source>
        <dbReference type="ARBA" id="ARBA00037998"/>
    </source>
</evidence>
<feature type="transmembrane region" description="Helical" evidence="9">
    <location>
        <begin position="231"/>
        <end position="255"/>
    </location>
</feature>
<feature type="transmembrane region" description="Helical" evidence="9">
    <location>
        <begin position="40"/>
        <end position="59"/>
    </location>
</feature>
<feature type="transmembrane region" description="Helical" evidence="9">
    <location>
        <begin position="141"/>
        <end position="165"/>
    </location>
</feature>
<accession>A0AA91IDC7</accession>
<comment type="similarity">
    <text evidence="8">Belongs to the binding-protein-dependent transport system permease family. LivHM subfamily.</text>
</comment>
<feature type="transmembrane region" description="Helical" evidence="9">
    <location>
        <begin position="267"/>
        <end position="286"/>
    </location>
</feature>
<dbReference type="InterPro" id="IPR052157">
    <property type="entry name" value="BCAA_transport_permease"/>
</dbReference>
<dbReference type="RefSeq" id="WP_056581653.1">
    <property type="nucleotide sequence ID" value="NZ_LVHG01000025.1"/>
</dbReference>
<organism evidence="10 11">
    <name type="scientific">Variovorax paradoxus</name>
    <dbReference type="NCBI Taxonomy" id="34073"/>
    <lineage>
        <taxon>Bacteria</taxon>
        <taxon>Pseudomonadati</taxon>
        <taxon>Pseudomonadota</taxon>
        <taxon>Betaproteobacteria</taxon>
        <taxon>Burkholderiales</taxon>
        <taxon>Comamonadaceae</taxon>
        <taxon>Variovorax</taxon>
    </lineage>
</organism>
<evidence type="ECO:0000256" key="5">
    <source>
        <dbReference type="ARBA" id="ARBA00022970"/>
    </source>
</evidence>
<dbReference type="Proteomes" id="UP000077852">
    <property type="component" value="Unassembled WGS sequence"/>
</dbReference>
<sequence length="293" mass="31061">MQYANLFLAGLFQAAILFLVACGLQLIFGVQKVVNLACGSFYALGAFFAITAVGLLHQWQMPMIFLVPALVLSGVLVGTVGAPLELLLRPVYRRDPSYQLLLTFGLLLMFQDVFRFFWGAAPRSMDSSLYGIYGTIDISGLQIPVYNFLVIGASILIAMILGLSLKRTRIGRIVRATAENRNMTEALGVNSSKVFTMVFTLGCILGTVGGALVIPTSAASMTMAAELVVEAFAVVVIGGLGSMAGAAVGAIIVGLMRAFAVSLAPEVEILSIYLVVVVVLLIRPVGLFGRSAS</sequence>
<gene>
    <name evidence="10" type="ORF">A3K87_07555</name>
</gene>
<dbReference type="GO" id="GO:0022857">
    <property type="term" value="F:transmembrane transporter activity"/>
    <property type="evidence" value="ECO:0007669"/>
    <property type="project" value="InterPro"/>
</dbReference>
<evidence type="ECO:0000256" key="2">
    <source>
        <dbReference type="ARBA" id="ARBA00022448"/>
    </source>
</evidence>
<evidence type="ECO:0000256" key="6">
    <source>
        <dbReference type="ARBA" id="ARBA00022989"/>
    </source>
</evidence>
<dbReference type="InterPro" id="IPR001851">
    <property type="entry name" value="ABC_transp_permease"/>
</dbReference>
<dbReference type="EMBL" id="LVHG01000025">
    <property type="protein sequence ID" value="OAK66450.1"/>
    <property type="molecule type" value="Genomic_DNA"/>
</dbReference>
<keyword evidence="3" id="KW-1003">Cell membrane</keyword>
<feature type="transmembrane region" description="Helical" evidence="9">
    <location>
        <begin position="6"/>
        <end position="28"/>
    </location>
</feature>
<feature type="transmembrane region" description="Helical" evidence="9">
    <location>
        <begin position="100"/>
        <end position="121"/>
    </location>
</feature>
<keyword evidence="5" id="KW-0029">Amino-acid transport</keyword>
<protein>
    <submittedName>
        <fullName evidence="10">Branched-chain amino acid ABC transporter permease</fullName>
    </submittedName>
</protein>
<evidence type="ECO:0000256" key="1">
    <source>
        <dbReference type="ARBA" id="ARBA00004651"/>
    </source>
</evidence>
<evidence type="ECO:0000256" key="4">
    <source>
        <dbReference type="ARBA" id="ARBA00022692"/>
    </source>
</evidence>
<dbReference type="PANTHER" id="PTHR11795:SF442">
    <property type="entry name" value="ABC TRANSPORTER ATP-BINDING PROTEIN"/>
    <property type="match status" value="1"/>
</dbReference>
<dbReference type="Pfam" id="PF02653">
    <property type="entry name" value="BPD_transp_2"/>
    <property type="match status" value="1"/>
</dbReference>
<feature type="transmembrane region" description="Helical" evidence="9">
    <location>
        <begin position="194"/>
        <end position="219"/>
    </location>
</feature>
<keyword evidence="2" id="KW-0813">Transport</keyword>
<dbReference type="GO" id="GO:0005886">
    <property type="term" value="C:plasma membrane"/>
    <property type="evidence" value="ECO:0007669"/>
    <property type="project" value="UniProtKB-SubCell"/>
</dbReference>
<name>A0AA91IDC7_VARPD</name>
<dbReference type="CDD" id="cd06582">
    <property type="entry name" value="TM_PBP1_LivH_like"/>
    <property type="match status" value="1"/>
</dbReference>
<evidence type="ECO:0000256" key="7">
    <source>
        <dbReference type="ARBA" id="ARBA00023136"/>
    </source>
</evidence>
<reference evidence="10 11" key="1">
    <citation type="submission" date="2016-03" db="EMBL/GenBank/DDBJ databases">
        <title>Genome sequence of Variovorax paradoxus KB5.</title>
        <authorList>
            <person name="Jeong H."/>
            <person name="Hong C.E."/>
            <person name="Jo S.H."/>
            <person name="Park J.M."/>
        </authorList>
    </citation>
    <scope>NUCLEOTIDE SEQUENCE [LARGE SCALE GENOMIC DNA]</scope>
    <source>
        <strain evidence="10 11">KB5</strain>
    </source>
</reference>
<evidence type="ECO:0000256" key="9">
    <source>
        <dbReference type="SAM" id="Phobius"/>
    </source>
</evidence>
<keyword evidence="6 9" id="KW-1133">Transmembrane helix</keyword>
<feature type="transmembrane region" description="Helical" evidence="9">
    <location>
        <begin position="65"/>
        <end position="88"/>
    </location>
</feature>
<evidence type="ECO:0000256" key="3">
    <source>
        <dbReference type="ARBA" id="ARBA00022475"/>
    </source>
</evidence>
<keyword evidence="4 9" id="KW-0812">Transmembrane</keyword>
<dbReference type="GO" id="GO:0006865">
    <property type="term" value="P:amino acid transport"/>
    <property type="evidence" value="ECO:0007669"/>
    <property type="project" value="UniProtKB-KW"/>
</dbReference>